<proteinExistence type="predicted"/>
<evidence type="ECO:0000313" key="3">
    <source>
        <dbReference type="Proteomes" id="UP001500822"/>
    </source>
</evidence>
<dbReference type="SUPFAM" id="SSF50952">
    <property type="entry name" value="Soluble quinoprotein glucose dehydrogenase"/>
    <property type="match status" value="1"/>
</dbReference>
<keyword evidence="3" id="KW-1185">Reference proteome</keyword>
<dbReference type="Proteomes" id="UP001500822">
    <property type="component" value="Unassembled WGS sequence"/>
</dbReference>
<evidence type="ECO:0000259" key="1">
    <source>
        <dbReference type="Pfam" id="PF07995"/>
    </source>
</evidence>
<dbReference type="InterPro" id="IPR011041">
    <property type="entry name" value="Quinoprot_gluc/sorb_DH_b-prop"/>
</dbReference>
<name>A0ABP8Z974_9ACTN</name>
<accession>A0ABP8Z974</accession>
<comment type="caution">
    <text evidence="2">The sequence shown here is derived from an EMBL/GenBank/DDBJ whole genome shotgun (WGS) entry which is preliminary data.</text>
</comment>
<dbReference type="PANTHER" id="PTHR19328:SF13">
    <property type="entry name" value="HIPL1 PROTEIN"/>
    <property type="match status" value="1"/>
</dbReference>
<dbReference type="Gene3D" id="2.120.10.30">
    <property type="entry name" value="TolB, C-terminal domain"/>
    <property type="match status" value="1"/>
</dbReference>
<sequence>MGCSAEDVALPSATTVEAGASEVATGLDAPWSIAFYGDTPLVSERDSARIVELDADGESREVARVDGVRAGGEGGLMGLAVRDDYLYAYYSTASDNRIERFAIDGEPGALSLRDGQVIVDGIPVSAHHNGGRLAFGPDGRLYATTGDAGQPDRAQDPNSLAGKILQIADPDGTPDQVQARVYSMGHRNSQGLAWAPDGTMFVAEFGQDTWDELNVITEGANYGWPVVEGIAGREGFVDPVQQWSPQQASPSGIAFHDGRIVIANLRGQRLRTVSASAPWGTTDTLQGAGRLRDAVVAPDGSLWVLTNNTDGRGRPGANDDRILRVQLSSGDVEPSR</sequence>
<protein>
    <submittedName>
        <fullName evidence="2">PQQ-dependent sugar dehydrogenase</fullName>
    </submittedName>
</protein>
<dbReference type="PANTHER" id="PTHR19328">
    <property type="entry name" value="HEDGEHOG-INTERACTING PROTEIN"/>
    <property type="match status" value="1"/>
</dbReference>
<dbReference type="Pfam" id="PF07995">
    <property type="entry name" value="GSDH"/>
    <property type="match status" value="1"/>
</dbReference>
<reference evidence="3" key="1">
    <citation type="journal article" date="2019" name="Int. J. Syst. Evol. Microbiol.">
        <title>The Global Catalogue of Microorganisms (GCM) 10K type strain sequencing project: providing services to taxonomists for standard genome sequencing and annotation.</title>
        <authorList>
            <consortium name="The Broad Institute Genomics Platform"/>
            <consortium name="The Broad Institute Genome Sequencing Center for Infectious Disease"/>
            <person name="Wu L."/>
            <person name="Ma J."/>
        </authorList>
    </citation>
    <scope>NUCLEOTIDE SEQUENCE [LARGE SCALE GENOMIC DNA]</scope>
    <source>
        <strain evidence="3">JCM 18077</strain>
    </source>
</reference>
<evidence type="ECO:0000313" key="2">
    <source>
        <dbReference type="EMBL" id="GAA4750067.1"/>
    </source>
</evidence>
<feature type="domain" description="Glucose/Sorbosone dehydrogenase" evidence="1">
    <location>
        <begin position="27"/>
        <end position="312"/>
    </location>
</feature>
<dbReference type="EMBL" id="BAABIE010000008">
    <property type="protein sequence ID" value="GAA4750067.1"/>
    <property type="molecule type" value="Genomic_DNA"/>
</dbReference>
<dbReference type="InterPro" id="IPR012938">
    <property type="entry name" value="Glc/Sorbosone_DH"/>
</dbReference>
<gene>
    <name evidence="2" type="ORF">GCM10023217_20590</name>
</gene>
<organism evidence="2 3">
    <name type="scientific">Gordonia alkaliphila</name>
    <dbReference type="NCBI Taxonomy" id="1053547"/>
    <lineage>
        <taxon>Bacteria</taxon>
        <taxon>Bacillati</taxon>
        <taxon>Actinomycetota</taxon>
        <taxon>Actinomycetes</taxon>
        <taxon>Mycobacteriales</taxon>
        <taxon>Gordoniaceae</taxon>
        <taxon>Gordonia</taxon>
    </lineage>
</organism>
<dbReference type="InterPro" id="IPR011042">
    <property type="entry name" value="6-blade_b-propeller_TolB-like"/>
</dbReference>